<feature type="region of interest" description="Disordered" evidence="1">
    <location>
        <begin position="72"/>
        <end position="160"/>
    </location>
</feature>
<feature type="compositionally biased region" description="Basic and acidic residues" evidence="1">
    <location>
        <begin position="85"/>
        <end position="136"/>
    </location>
</feature>
<accession>A0A852Z2K0</accession>
<sequence length="160" mass="16365">MGKKTYLAGSVAATAGLLLAGTPSFADSADNDGINVGNGNNASVAPIQLCGNDIAVLGAVASVLSPESAECVNAPVVDHPSTGGDKPDEPKEPEKPDEPDKPDKPDEPEKPDKPDKPEKPGEPDEPKQPEKPQHPGDEDEEELPSAPTPVSPEGHAAVTG</sequence>
<name>A0A852Z2K0_9ACTN</name>
<keyword evidence="2" id="KW-0732">Signal</keyword>
<gene>
    <name evidence="3" type="ORF">FHR84_003767</name>
</gene>
<comment type="caution">
    <text evidence="3">The sequence shown here is derived from an EMBL/GenBank/DDBJ whole genome shotgun (WGS) entry which is preliminary data.</text>
</comment>
<feature type="signal peptide" evidence="2">
    <location>
        <begin position="1"/>
        <end position="26"/>
    </location>
</feature>
<dbReference type="Proteomes" id="UP000548304">
    <property type="component" value="Unassembled WGS sequence"/>
</dbReference>
<dbReference type="EMBL" id="JACBYW010000007">
    <property type="protein sequence ID" value="NYH80410.1"/>
    <property type="molecule type" value="Genomic_DNA"/>
</dbReference>
<dbReference type="RefSeq" id="WP_343075322.1">
    <property type="nucleotide sequence ID" value="NZ_JACBYW010000007.1"/>
</dbReference>
<feature type="chain" id="PRO_5032905350" evidence="2">
    <location>
        <begin position="27"/>
        <end position="160"/>
    </location>
</feature>
<keyword evidence="4" id="KW-1185">Reference proteome</keyword>
<evidence type="ECO:0000313" key="3">
    <source>
        <dbReference type="EMBL" id="NYH80410.1"/>
    </source>
</evidence>
<proteinExistence type="predicted"/>
<evidence type="ECO:0000256" key="2">
    <source>
        <dbReference type="SAM" id="SignalP"/>
    </source>
</evidence>
<evidence type="ECO:0000256" key="1">
    <source>
        <dbReference type="SAM" id="MobiDB-lite"/>
    </source>
</evidence>
<protein>
    <submittedName>
        <fullName evidence="3">Outer membrane biosynthesis protein TonB</fullName>
    </submittedName>
</protein>
<evidence type="ECO:0000313" key="4">
    <source>
        <dbReference type="Proteomes" id="UP000548304"/>
    </source>
</evidence>
<organism evidence="3 4">
    <name type="scientific">Actinopolyspora biskrensis</name>
    <dbReference type="NCBI Taxonomy" id="1470178"/>
    <lineage>
        <taxon>Bacteria</taxon>
        <taxon>Bacillati</taxon>
        <taxon>Actinomycetota</taxon>
        <taxon>Actinomycetes</taxon>
        <taxon>Actinopolysporales</taxon>
        <taxon>Actinopolysporaceae</taxon>
        <taxon>Actinopolyspora</taxon>
    </lineage>
</organism>
<reference evidence="3 4" key="1">
    <citation type="submission" date="2020-07" db="EMBL/GenBank/DDBJ databases">
        <title>Genomic Encyclopedia of Type Strains, Phase III (KMG-III): the genomes of soil and plant-associated and newly described type strains.</title>
        <authorList>
            <person name="Whitman W."/>
        </authorList>
    </citation>
    <scope>NUCLEOTIDE SEQUENCE [LARGE SCALE GENOMIC DNA]</scope>
    <source>
        <strain evidence="3 4">CECT 8576</strain>
    </source>
</reference>
<dbReference type="AlphaFoldDB" id="A0A852Z2K0"/>